<protein>
    <submittedName>
        <fullName evidence="1">Uncharacterized protein</fullName>
    </submittedName>
</protein>
<name>A0A2N0NGZ4_9GLOM</name>
<evidence type="ECO:0000313" key="2">
    <source>
        <dbReference type="Proteomes" id="UP000232722"/>
    </source>
</evidence>
<evidence type="ECO:0000313" key="1">
    <source>
        <dbReference type="EMBL" id="PKB93836.1"/>
    </source>
</evidence>
<dbReference type="EMBL" id="LLXJ01007159">
    <property type="protein sequence ID" value="PKB93836.1"/>
    <property type="molecule type" value="Genomic_DNA"/>
</dbReference>
<comment type="caution">
    <text evidence="1">The sequence shown here is derived from an EMBL/GenBank/DDBJ whole genome shotgun (WGS) entry which is preliminary data.</text>
</comment>
<reference evidence="1 2" key="2">
    <citation type="submission" date="2017-09" db="EMBL/GenBank/DDBJ databases">
        <title>Extensive intraspecific genome diversity in a model arbuscular mycorrhizal fungus.</title>
        <authorList>
            <person name="Chen E.C."/>
            <person name="Morin E."/>
            <person name="Beaudet D."/>
            <person name="Noel J."/>
            <person name="Ndikumana S."/>
            <person name="Charron P."/>
            <person name="St-Onge C."/>
            <person name="Giorgi J."/>
            <person name="Grigoriev I.V."/>
            <person name="Roux C."/>
            <person name="Martin F.M."/>
            <person name="Corradi N."/>
        </authorList>
    </citation>
    <scope>NUCLEOTIDE SEQUENCE [LARGE SCALE GENOMIC DNA]</scope>
    <source>
        <strain evidence="1 2">A5</strain>
    </source>
</reference>
<reference evidence="1 2" key="1">
    <citation type="submission" date="2016-04" db="EMBL/GenBank/DDBJ databases">
        <title>Genome analyses suggest a sexual origin of heterokaryosis in a supposedly ancient asexual fungus.</title>
        <authorList>
            <person name="Ropars J."/>
            <person name="Sedzielewska K."/>
            <person name="Noel J."/>
            <person name="Charron P."/>
            <person name="Farinelli L."/>
            <person name="Marton T."/>
            <person name="Kruger M."/>
            <person name="Pelin A."/>
            <person name="Brachmann A."/>
            <person name="Corradi N."/>
        </authorList>
    </citation>
    <scope>NUCLEOTIDE SEQUENCE [LARGE SCALE GENOMIC DNA]</scope>
    <source>
        <strain evidence="1 2">A5</strain>
    </source>
</reference>
<organism evidence="1 2">
    <name type="scientific">Rhizophagus irregularis</name>
    <dbReference type="NCBI Taxonomy" id="588596"/>
    <lineage>
        <taxon>Eukaryota</taxon>
        <taxon>Fungi</taxon>
        <taxon>Fungi incertae sedis</taxon>
        <taxon>Mucoromycota</taxon>
        <taxon>Glomeromycotina</taxon>
        <taxon>Glomeromycetes</taxon>
        <taxon>Glomerales</taxon>
        <taxon>Glomeraceae</taxon>
        <taxon>Rhizophagus</taxon>
    </lineage>
</organism>
<proteinExistence type="predicted"/>
<sequence length="130" mass="14868">MSWPFAMLVTGRSGTGKTNLLANLVLGDKSEHIHKRQEGGSRYIKCDDLIVCGYHPDEPKWAFVRYMYGLIASNSKAPYHENIRFSYISPERIPNVKSFSPERSIVIIFEDLCVAPEHIQNRIIPFFTHG</sequence>
<dbReference type="VEuPathDB" id="FungiDB:RhiirA1_480899"/>
<dbReference type="VEuPathDB" id="FungiDB:RhiirFUN_024782"/>
<dbReference type="VEuPathDB" id="FungiDB:FUN_020818"/>
<dbReference type="Proteomes" id="UP000232722">
    <property type="component" value="Unassembled WGS sequence"/>
</dbReference>
<gene>
    <name evidence="1" type="ORF">RhiirA5_440207</name>
</gene>
<dbReference type="AlphaFoldDB" id="A0A2N0NGZ4"/>
<accession>A0A2N0NGZ4</accession>